<gene>
    <name evidence="2" type="ORF">DJ013_02285</name>
</gene>
<dbReference type="RefSeq" id="WP_111370168.1">
    <property type="nucleotide sequence ID" value="NZ_CP029480.1"/>
</dbReference>
<evidence type="ECO:0000313" key="3">
    <source>
        <dbReference type="Proteomes" id="UP000249873"/>
    </source>
</evidence>
<dbReference type="Pfam" id="PF13454">
    <property type="entry name" value="NAD_binding_9"/>
    <property type="match status" value="1"/>
</dbReference>
<dbReference type="PANTHER" id="PTHR40254:SF1">
    <property type="entry name" value="BLR0577 PROTEIN"/>
    <property type="match status" value="1"/>
</dbReference>
<dbReference type="InterPro" id="IPR052189">
    <property type="entry name" value="L-asp_N-monooxygenase_NS-form"/>
</dbReference>
<evidence type="ECO:0000259" key="1">
    <source>
        <dbReference type="Pfam" id="PF13454"/>
    </source>
</evidence>
<dbReference type="EMBL" id="CP029480">
    <property type="protein sequence ID" value="AWV97066.1"/>
    <property type="molecule type" value="Genomic_DNA"/>
</dbReference>
<dbReference type="OrthoDB" id="6309046at2"/>
<reference evidence="2 3" key="1">
    <citation type="submission" date="2018-05" db="EMBL/GenBank/DDBJ databases">
        <title>Complete genome sequence of Arcticibacterium luteifluviistationis SM1504T, a cytophagaceae bacterium isolated from Arctic surface seawater.</title>
        <authorList>
            <person name="Li Y."/>
            <person name="Qin Q.-L."/>
        </authorList>
    </citation>
    <scope>NUCLEOTIDE SEQUENCE [LARGE SCALE GENOMIC DNA]</scope>
    <source>
        <strain evidence="2 3">SM1504</strain>
    </source>
</reference>
<evidence type="ECO:0000313" key="2">
    <source>
        <dbReference type="EMBL" id="AWV97066.1"/>
    </source>
</evidence>
<organism evidence="2 3">
    <name type="scientific">Arcticibacterium luteifluviistationis</name>
    <dbReference type="NCBI Taxonomy" id="1784714"/>
    <lineage>
        <taxon>Bacteria</taxon>
        <taxon>Pseudomonadati</taxon>
        <taxon>Bacteroidota</taxon>
        <taxon>Cytophagia</taxon>
        <taxon>Cytophagales</taxon>
        <taxon>Leadbetterellaceae</taxon>
        <taxon>Arcticibacterium</taxon>
    </lineage>
</organism>
<feature type="domain" description="FAD-dependent urate hydroxylase HpyO/Asp monooxygenase CreE-like FAD/NAD(P)-binding" evidence="1">
    <location>
        <begin position="9"/>
        <end position="174"/>
    </location>
</feature>
<accession>A0A2Z4G787</accession>
<sequence>MQHKRKLGIVGVGPRGLYSLENFVSALPDLTNLHILLFEKTGNFGNGQVYDLNQEETNWMNVSERILSIEMREALEVSQIHIPSFPSYQEWINKKYDKISLNIPDYYPPRSKIGNYLRERFLTFIKPLIHSKKATLISEKVENITLKSNGKLSINTDQETYDDLNEVLLTIGHQPTKLDKQIQEWSHFVSYNRGLKLYTAPYPVHDYIDDSQLTENSKIGIRGFGLAMIDVVRAIAEKFGKFVIDDKNTRACHYSTSYNISGMLIPFSLEGLPPAPKPLNAILDNGFKPTDEQLLEFESKIGNKETQQKADSTLFLIEAFSPIAAEKYHKLPHTYLTKSISIKETEHIIKEWLLDQTFQHPTLLTQHQTAAEVMQNFVDMATGKKAVSLDYCIGQVWRFCQPSIYNQLSFNSCDVNVFADIIALDESTKRYSYGPPVESMQQMLALVKAQLMSLEVVNNPKITLSSEGWHFNPENSSLIANIMIDSVLDPPKIEAVSAPIVEKLLSNNLMETIHDDLGVDTDENGYLKSSNINTKIPIALLGRLAKGTIIGVDAIAECFGDRPEKWAKEAARRFSTY</sequence>
<dbReference type="PANTHER" id="PTHR40254">
    <property type="entry name" value="BLR0577 PROTEIN"/>
    <property type="match status" value="1"/>
</dbReference>
<keyword evidence="3" id="KW-1185">Reference proteome</keyword>
<dbReference type="KEGG" id="als:DJ013_02285"/>
<protein>
    <recommendedName>
        <fullName evidence="1">FAD-dependent urate hydroxylase HpyO/Asp monooxygenase CreE-like FAD/NAD(P)-binding domain-containing protein</fullName>
    </recommendedName>
</protein>
<dbReference type="InterPro" id="IPR038732">
    <property type="entry name" value="HpyO/CreE_NAD-binding"/>
</dbReference>
<proteinExistence type="predicted"/>
<dbReference type="InterPro" id="IPR036188">
    <property type="entry name" value="FAD/NAD-bd_sf"/>
</dbReference>
<dbReference type="AlphaFoldDB" id="A0A2Z4G787"/>
<dbReference type="SUPFAM" id="SSF51905">
    <property type="entry name" value="FAD/NAD(P)-binding domain"/>
    <property type="match status" value="1"/>
</dbReference>
<dbReference type="Proteomes" id="UP000249873">
    <property type="component" value="Chromosome"/>
</dbReference>
<name>A0A2Z4G787_9BACT</name>